<proteinExistence type="predicted"/>
<dbReference type="GO" id="GO:0016020">
    <property type="term" value="C:membrane"/>
    <property type="evidence" value="ECO:0007669"/>
    <property type="project" value="InterPro"/>
</dbReference>
<feature type="region of interest" description="Disordered" evidence="3">
    <location>
        <begin position="277"/>
        <end position="326"/>
    </location>
</feature>
<evidence type="ECO:0000256" key="1">
    <source>
        <dbReference type="ARBA" id="ARBA00022729"/>
    </source>
</evidence>
<dbReference type="GO" id="GO:0001965">
    <property type="term" value="F:G-protein alpha-subunit binding"/>
    <property type="evidence" value="ECO:0007669"/>
    <property type="project" value="TreeGrafter"/>
</dbReference>
<dbReference type="InterPro" id="IPR006558">
    <property type="entry name" value="LamG-like"/>
</dbReference>
<feature type="compositionally biased region" description="Acidic residues" evidence="3">
    <location>
        <begin position="286"/>
        <end position="310"/>
    </location>
</feature>
<evidence type="ECO:0000313" key="6">
    <source>
        <dbReference type="Proteomes" id="UP000315385"/>
    </source>
</evidence>
<gene>
    <name evidence="5" type="ORF">EWF95_04780</name>
</gene>
<dbReference type="GO" id="GO:0004930">
    <property type="term" value="F:G protein-coupled receptor activity"/>
    <property type="evidence" value="ECO:0007669"/>
    <property type="project" value="InterPro"/>
</dbReference>
<evidence type="ECO:0000259" key="4">
    <source>
        <dbReference type="SMART" id="SM00560"/>
    </source>
</evidence>
<accession>A0A544QS56</accession>
<evidence type="ECO:0000313" key="5">
    <source>
        <dbReference type="EMBL" id="TQQ82249.1"/>
    </source>
</evidence>
<evidence type="ECO:0000256" key="2">
    <source>
        <dbReference type="ARBA" id="ARBA00023157"/>
    </source>
</evidence>
<dbReference type="Gene3D" id="2.60.120.200">
    <property type="match status" value="2"/>
</dbReference>
<dbReference type="InterPro" id="IPR026919">
    <property type="entry name" value="ADGRV1"/>
</dbReference>
<dbReference type="Pfam" id="PF13385">
    <property type="entry name" value="Laminin_G_3"/>
    <property type="match status" value="2"/>
</dbReference>
<dbReference type="GO" id="GO:0005737">
    <property type="term" value="C:cytoplasm"/>
    <property type="evidence" value="ECO:0007669"/>
    <property type="project" value="TreeGrafter"/>
</dbReference>
<dbReference type="Proteomes" id="UP000315385">
    <property type="component" value="Unassembled WGS sequence"/>
</dbReference>
<dbReference type="EMBL" id="SESI01000001">
    <property type="protein sequence ID" value="TQQ82249.1"/>
    <property type="molecule type" value="Genomic_DNA"/>
</dbReference>
<protein>
    <submittedName>
        <fullName evidence="5">LamG domain-containing protein</fullName>
    </submittedName>
</protein>
<dbReference type="InterPro" id="IPR013320">
    <property type="entry name" value="ConA-like_dom_sf"/>
</dbReference>
<dbReference type="InterPro" id="IPR006311">
    <property type="entry name" value="TAT_signal"/>
</dbReference>
<feature type="compositionally biased region" description="Gly residues" evidence="3">
    <location>
        <begin position="558"/>
        <end position="573"/>
    </location>
</feature>
<dbReference type="AlphaFoldDB" id="A0A544QS56"/>
<feature type="domain" description="LamG-like jellyroll fold" evidence="4">
    <location>
        <begin position="133"/>
        <end position="270"/>
    </location>
</feature>
<dbReference type="GO" id="GO:0071277">
    <property type="term" value="P:cellular response to calcium ion"/>
    <property type="evidence" value="ECO:0007669"/>
    <property type="project" value="TreeGrafter"/>
</dbReference>
<dbReference type="PANTHER" id="PTHR46682:SF1">
    <property type="entry name" value="ADHESION G-PROTEIN COUPLED RECEPTOR V1"/>
    <property type="match status" value="1"/>
</dbReference>
<dbReference type="RefSeq" id="WP_142442899.1">
    <property type="nucleotide sequence ID" value="NZ_SESI01000001.1"/>
</dbReference>
<sequence>MVTDPPPTENKLGLTRRTMLKLTSVSALGTGSVAGCLDSAGAVPPGVGYGGVSQQLSSSASFSVIGPGDGLVAHWPLDGTSETVSDVAGGNNGTVRGTPQQGVAGVYDSTAYAFGSTPDDYVEVVDATALAPDELTFGGWFRTDSGANAQTLLQKADGRFGVEGYAVEVQTPNSLRAHLAVDSGRASVNPWGVTTHDSEWHHLVCTWDGSSFVMYLDGAEVGRDDSQSGAVVPSDRPLYIGRGDNGYTSYYAMNGAIDDVRVYNRGLSADEVSALYEGTTTTEPAPEPEPEPDPEEEPDTAPEPTPEPDPEPTPTPTDPASQPAPAARWAFAETGGVTISDSAGSVDGFVRGSPVLDTDGVFESSGISFGTGPDDYVEMPDAASLRPAAALTFGGWFRTDSGASGQTLVQKADARFGSEGYAAEIQTANSLRAHLAVESGQASVNPWGVPTQDGQWHHLVCTWDGSSFVMYLDGAEVGRDDSQSGDVVHSARSLYVGRGDNGYTSYYAMDGSVDDVRVYNTALTETQIAAIVDGTTSDEPTPTDPEPPTVPNDEFGENGFGSYGYGGVDGSEQ</sequence>
<keyword evidence="6" id="KW-1185">Reference proteome</keyword>
<dbReference type="GO" id="GO:0010855">
    <property type="term" value="F:adenylate cyclase inhibitor activity"/>
    <property type="evidence" value="ECO:0007669"/>
    <property type="project" value="TreeGrafter"/>
</dbReference>
<dbReference type="OrthoDB" id="38162at2157"/>
<feature type="domain" description="LamG-like jellyroll fold" evidence="4">
    <location>
        <begin position="389"/>
        <end position="526"/>
    </location>
</feature>
<name>A0A544QS56_9EURY</name>
<reference evidence="5 6" key="1">
    <citation type="submission" date="2019-02" db="EMBL/GenBank/DDBJ databases">
        <title>Halonotius sp. a new haloqrchaeon isolated from saline water.</title>
        <authorList>
            <person name="Duran-Viseras A."/>
            <person name="Sanchez-Porro C."/>
            <person name="Ventosa A."/>
        </authorList>
    </citation>
    <scope>NUCLEOTIDE SEQUENCE [LARGE SCALE GENOMIC DNA]</scope>
    <source>
        <strain evidence="5 6">F9-27</strain>
    </source>
</reference>
<dbReference type="SUPFAM" id="SSF49899">
    <property type="entry name" value="Concanavalin A-like lectins/glucanases"/>
    <property type="match status" value="2"/>
</dbReference>
<organism evidence="5 6">
    <name type="scientific">Halonotius roseus</name>
    <dbReference type="NCBI Taxonomy" id="2511997"/>
    <lineage>
        <taxon>Archaea</taxon>
        <taxon>Methanobacteriati</taxon>
        <taxon>Methanobacteriota</taxon>
        <taxon>Stenosarchaea group</taxon>
        <taxon>Halobacteria</taxon>
        <taxon>Halobacteriales</taxon>
        <taxon>Haloferacaceae</taxon>
        <taxon>Halonotius</taxon>
    </lineage>
</organism>
<comment type="caution">
    <text evidence="5">The sequence shown here is derived from an EMBL/GenBank/DDBJ whole genome shotgun (WGS) entry which is preliminary data.</text>
</comment>
<keyword evidence="1" id="KW-0732">Signal</keyword>
<dbReference type="SMART" id="SM00560">
    <property type="entry name" value="LamGL"/>
    <property type="match status" value="2"/>
</dbReference>
<evidence type="ECO:0000256" key="3">
    <source>
        <dbReference type="SAM" id="MobiDB-lite"/>
    </source>
</evidence>
<dbReference type="PROSITE" id="PS51318">
    <property type="entry name" value="TAT"/>
    <property type="match status" value="1"/>
</dbReference>
<keyword evidence="2" id="KW-1015">Disulfide bond</keyword>
<feature type="region of interest" description="Disordered" evidence="3">
    <location>
        <begin position="531"/>
        <end position="573"/>
    </location>
</feature>
<dbReference type="PANTHER" id="PTHR46682">
    <property type="entry name" value="ADHESION G-PROTEIN COUPLED RECEPTOR V1"/>
    <property type="match status" value="1"/>
</dbReference>